<evidence type="ECO:0000313" key="2">
    <source>
        <dbReference type="EMBL" id="KAL3656570.1"/>
    </source>
</evidence>
<evidence type="ECO:0000256" key="1">
    <source>
        <dbReference type="SAM" id="Coils"/>
    </source>
</evidence>
<feature type="coiled-coil region" evidence="1">
    <location>
        <begin position="105"/>
        <end position="132"/>
    </location>
</feature>
<protein>
    <recommendedName>
        <fullName evidence="4">M96 mating-specific protein family</fullName>
    </recommendedName>
</protein>
<evidence type="ECO:0000313" key="3">
    <source>
        <dbReference type="Proteomes" id="UP001632037"/>
    </source>
</evidence>
<comment type="caution">
    <text evidence="2">The sequence shown here is derived from an EMBL/GenBank/DDBJ whole genome shotgun (WGS) entry which is preliminary data.</text>
</comment>
<dbReference type="PANTHER" id="PTHR35796:SF3">
    <property type="entry name" value="BHLH DOMAIN-CONTAINING PROTEIN"/>
    <property type="match status" value="1"/>
</dbReference>
<accession>A0ABD3ER06</accession>
<keyword evidence="1" id="KW-0175">Coiled coil</keyword>
<reference evidence="2 3" key="1">
    <citation type="submission" date="2024-09" db="EMBL/GenBank/DDBJ databases">
        <title>Genome sequencing and assembly of Phytophthora oleae, isolate VK10A, causative agent of rot of olive drupes.</title>
        <authorList>
            <person name="Conti Taguali S."/>
            <person name="Riolo M."/>
            <person name="La Spada F."/>
            <person name="Cacciola S.O."/>
            <person name="Dionisio G."/>
        </authorList>
    </citation>
    <scope>NUCLEOTIDE SEQUENCE [LARGE SCALE GENOMIC DNA]</scope>
    <source>
        <strain evidence="2 3">VK10A</strain>
    </source>
</reference>
<organism evidence="2 3">
    <name type="scientific">Phytophthora oleae</name>
    <dbReference type="NCBI Taxonomy" id="2107226"/>
    <lineage>
        <taxon>Eukaryota</taxon>
        <taxon>Sar</taxon>
        <taxon>Stramenopiles</taxon>
        <taxon>Oomycota</taxon>
        <taxon>Peronosporomycetes</taxon>
        <taxon>Peronosporales</taxon>
        <taxon>Peronosporaceae</taxon>
        <taxon>Phytophthora</taxon>
    </lineage>
</organism>
<keyword evidence="3" id="KW-1185">Reference proteome</keyword>
<dbReference type="Proteomes" id="UP001632037">
    <property type="component" value="Unassembled WGS sequence"/>
</dbReference>
<sequence>MADKFDENAFDAALSFMEEYAAESLGSTNIPVPLSSSPAPFSASTLRLSGAEPSELYVPVMGPSPTFAKTPALVPLPIASHTNYATQATAKKKPRKPQANPNRVRNELRFELAFLREKSAQLEQELSSLRQQSQSVAGCAKSPTLVVPHRGSTLELEAWKGIATRQRKRRDDSKRENSRLRVTVEKQRKLAVSLADLLRKRVAECAYIKDPTAQEYRLSRDLDFHSDIGVFRDLFQHLEAAYDEVDNVLTANGLATMEIPTNDVHIREGVDGKYLEFFANKIVPFGLCETAEAAWDHFKGVEKHCGNGGLYEKAAKNLDQSYTILEDFTKELFSNNSRADMKVQQIVRRYIEAKRDLVVFASRVSPIEIRHKAIEGMTNYHLRGYVVTKPSPLSSPGHELTMLQFCSRISIDKEPGTIYDHDHVRAVVRFLIGNTVGNIRCYQEKIENSLVDRALHGNKLVFM</sequence>
<dbReference type="EMBL" id="JBIMZQ010000078">
    <property type="protein sequence ID" value="KAL3656570.1"/>
    <property type="molecule type" value="Genomic_DNA"/>
</dbReference>
<dbReference type="AlphaFoldDB" id="A0ABD3ER06"/>
<name>A0ABD3ER06_9STRA</name>
<dbReference type="PANTHER" id="PTHR35796">
    <property type="entry name" value="HYPOTHETICAL CYTOSOLIC PROTEIN"/>
    <property type="match status" value="1"/>
</dbReference>
<proteinExistence type="predicted"/>
<evidence type="ECO:0008006" key="4">
    <source>
        <dbReference type="Google" id="ProtNLM"/>
    </source>
</evidence>
<gene>
    <name evidence="2" type="ORF">V7S43_018569</name>
</gene>